<evidence type="ECO:0000313" key="3">
    <source>
        <dbReference type="RefSeq" id="XP_018322305.1"/>
    </source>
</evidence>
<keyword evidence="1" id="KW-0175">Coiled coil</keyword>
<keyword evidence="2" id="KW-1185">Reference proteome</keyword>
<gene>
    <name evidence="3" type="primary">LOC108735020</name>
</gene>
<evidence type="ECO:0000256" key="1">
    <source>
        <dbReference type="SAM" id="Coils"/>
    </source>
</evidence>
<dbReference type="Proteomes" id="UP000192223">
    <property type="component" value="Unplaced"/>
</dbReference>
<organism evidence="2 3">
    <name type="scientific">Agrilus planipennis</name>
    <name type="common">Emerald ash borer</name>
    <name type="synonym">Agrilus marcopoli</name>
    <dbReference type="NCBI Taxonomy" id="224129"/>
    <lineage>
        <taxon>Eukaryota</taxon>
        <taxon>Metazoa</taxon>
        <taxon>Ecdysozoa</taxon>
        <taxon>Arthropoda</taxon>
        <taxon>Hexapoda</taxon>
        <taxon>Insecta</taxon>
        <taxon>Pterygota</taxon>
        <taxon>Neoptera</taxon>
        <taxon>Endopterygota</taxon>
        <taxon>Coleoptera</taxon>
        <taxon>Polyphaga</taxon>
        <taxon>Elateriformia</taxon>
        <taxon>Buprestoidea</taxon>
        <taxon>Buprestidae</taxon>
        <taxon>Agrilinae</taxon>
        <taxon>Agrilus</taxon>
    </lineage>
</organism>
<evidence type="ECO:0000313" key="2">
    <source>
        <dbReference type="Proteomes" id="UP000192223"/>
    </source>
</evidence>
<dbReference type="GeneID" id="108735020"/>
<reference evidence="3" key="1">
    <citation type="submission" date="2025-08" db="UniProtKB">
        <authorList>
            <consortium name="RefSeq"/>
        </authorList>
    </citation>
    <scope>IDENTIFICATION</scope>
    <source>
        <tissue evidence="3">Entire body</tissue>
    </source>
</reference>
<accession>A0A1W4WQJ6</accession>
<feature type="coiled-coil region" evidence="1">
    <location>
        <begin position="23"/>
        <end position="50"/>
    </location>
</feature>
<protein>
    <submittedName>
        <fullName evidence="3">Uncharacterized protein LOC108735020</fullName>
    </submittedName>
</protein>
<dbReference type="KEGG" id="apln:108735020"/>
<dbReference type="AlphaFoldDB" id="A0A1W4WQJ6"/>
<proteinExistence type="predicted"/>
<name>A0A1W4WQJ6_AGRPL</name>
<sequence>MDIDVDTLDLNNDPIKAFINFKLEEIRARNNELSNQLQKKKKMLDKYVNQTHFDKSTTYKFKEKWKKIIGNYIVVGFSSKQTLEVTEDIKVIIQWDEEKPINYTVKTFTYYVPSIPESKLISKEIENVIKVLKSGTSKNGTSLSSEWIESTTNFSEITAVINIPDFSSKQNYNFEGIVVMKTNDNEIQIALPSFQITVGDLYNADILISENDILEYKKESVLSFLSLNPKVELILYIEETNTNRNLKEILLGCMRKVTCSDNLYIPRNICNSSLGPIVKIHEIIEEGVYLIHVFYGVQTSVEILIHFLFLNIPFLTVIPKTIDFELFKQFGDGLKLLLSKPVHKILLQKLGKCLELEMELLETVLLGNITGRELEHKTEGRNSNVEDIINFSMNKEDYFKLRRQLLPLENHSTIIYRIINNKINSSKNK</sequence>
<dbReference type="InParanoid" id="A0A1W4WQJ6"/>
<dbReference type="RefSeq" id="XP_018322305.1">
    <property type="nucleotide sequence ID" value="XM_018466803.1"/>
</dbReference>
<dbReference type="OrthoDB" id="6783441at2759"/>